<gene>
    <name evidence="1" type="ORF">S01H4_67268</name>
</gene>
<proteinExistence type="predicted"/>
<dbReference type="AlphaFoldDB" id="X1ELQ4"/>
<protein>
    <submittedName>
        <fullName evidence="1">Uncharacterized protein</fullName>
    </submittedName>
</protein>
<evidence type="ECO:0000313" key="1">
    <source>
        <dbReference type="EMBL" id="GAH21285.1"/>
    </source>
</evidence>
<dbReference type="EMBL" id="BART01042201">
    <property type="protein sequence ID" value="GAH21285.1"/>
    <property type="molecule type" value="Genomic_DNA"/>
</dbReference>
<accession>X1ELQ4</accession>
<comment type="caution">
    <text evidence="1">The sequence shown here is derived from an EMBL/GenBank/DDBJ whole genome shotgun (WGS) entry which is preliminary data.</text>
</comment>
<feature type="non-terminal residue" evidence="1">
    <location>
        <position position="39"/>
    </location>
</feature>
<reference evidence="1" key="1">
    <citation type="journal article" date="2014" name="Front. Microbiol.">
        <title>High frequency of phylogenetically diverse reductive dehalogenase-homologous genes in deep subseafloor sedimentary metagenomes.</title>
        <authorList>
            <person name="Kawai M."/>
            <person name="Futagami T."/>
            <person name="Toyoda A."/>
            <person name="Takaki Y."/>
            <person name="Nishi S."/>
            <person name="Hori S."/>
            <person name="Arai W."/>
            <person name="Tsubouchi T."/>
            <person name="Morono Y."/>
            <person name="Uchiyama I."/>
            <person name="Ito T."/>
            <person name="Fujiyama A."/>
            <person name="Inagaki F."/>
            <person name="Takami H."/>
        </authorList>
    </citation>
    <scope>NUCLEOTIDE SEQUENCE</scope>
    <source>
        <strain evidence="1">Expedition CK06-06</strain>
    </source>
</reference>
<dbReference type="Gene3D" id="1.20.272.10">
    <property type="match status" value="1"/>
</dbReference>
<feature type="non-terminal residue" evidence="1">
    <location>
        <position position="1"/>
    </location>
</feature>
<sequence length="39" mass="4430">IKDILKAALERQLQLSIKLLNDLINDYGLSGQNIIKNIH</sequence>
<organism evidence="1">
    <name type="scientific">marine sediment metagenome</name>
    <dbReference type="NCBI Taxonomy" id="412755"/>
    <lineage>
        <taxon>unclassified sequences</taxon>
        <taxon>metagenomes</taxon>
        <taxon>ecological metagenomes</taxon>
    </lineage>
</organism>
<name>X1ELQ4_9ZZZZ</name>